<gene>
    <name evidence="2" type="ORF">M419DRAFT_9554</name>
</gene>
<organism evidence="2 3">
    <name type="scientific">Hypocrea jecorina (strain ATCC 56765 / BCRC 32924 / NRRL 11460 / Rut C-30)</name>
    <name type="common">Trichoderma reesei</name>
    <dbReference type="NCBI Taxonomy" id="1344414"/>
    <lineage>
        <taxon>Eukaryota</taxon>
        <taxon>Fungi</taxon>
        <taxon>Dikarya</taxon>
        <taxon>Ascomycota</taxon>
        <taxon>Pezizomycotina</taxon>
        <taxon>Sordariomycetes</taxon>
        <taxon>Hypocreomycetidae</taxon>
        <taxon>Hypocreales</taxon>
        <taxon>Hypocreaceae</taxon>
        <taxon>Trichoderma</taxon>
    </lineage>
</organism>
<feature type="region of interest" description="Disordered" evidence="1">
    <location>
        <begin position="93"/>
        <end position="117"/>
    </location>
</feature>
<protein>
    <submittedName>
        <fullName evidence="2">Uncharacterized protein</fullName>
    </submittedName>
</protein>
<reference evidence="3" key="1">
    <citation type="journal article" date="2013" name="Ind. Biotechnol.">
        <title>Comparative genomics analysis of Trichoderma reesei strains.</title>
        <authorList>
            <person name="Koike H."/>
            <person name="Aerts A."/>
            <person name="LaButti K."/>
            <person name="Grigoriev I.V."/>
            <person name="Baker S.E."/>
        </authorList>
    </citation>
    <scope>NUCLEOTIDE SEQUENCE [LARGE SCALE GENOMIC DNA]</scope>
    <source>
        <strain evidence="3">ATCC 56765 / BCRC 32924 / NRRL 11460 / Rut C-30</strain>
    </source>
</reference>
<dbReference type="OrthoDB" id="5229512at2759"/>
<evidence type="ECO:0000256" key="1">
    <source>
        <dbReference type="SAM" id="MobiDB-lite"/>
    </source>
</evidence>
<evidence type="ECO:0000313" key="3">
    <source>
        <dbReference type="Proteomes" id="UP000024376"/>
    </source>
</evidence>
<dbReference type="AlphaFoldDB" id="A0A024S768"/>
<accession>A0A024S768</accession>
<dbReference type="HOGENOM" id="CLU_075634_0_0_1"/>
<sequence length="319" mass="35927">MPEPLHLFDLPVDILSLILTNLLTAPENGIIPLCPCTTTARLPINPLPIFLTHPSLYAIAHPLFYGPANTFLLDLTGNHASHIRRFIDDAAEDAQDDNDNNNNNSNTQRSSTANRHGPQAQKQLLLLLLRHTGGPFLLLSQEARRRVRRLEMRIDRLRGWLWDDLGPFLQDMAVRGELADFTLLVDENSSSSSNSSNNNNKVRAQSSSRAFLREKKRVFERPPLEGLVRLLADPGIREARLRVRGRHQRAWCEFHAGQECGSLSFLKRRDVGEGGGDGDALEKKKKEEDGEEVVVDVDWRAILSMVDPEGRRRAVAWQA</sequence>
<feature type="compositionally biased region" description="Low complexity" evidence="1">
    <location>
        <begin position="100"/>
        <end position="115"/>
    </location>
</feature>
<proteinExistence type="predicted"/>
<name>A0A024S768_HYPJR</name>
<evidence type="ECO:0000313" key="2">
    <source>
        <dbReference type="EMBL" id="ETS00898.1"/>
    </source>
</evidence>
<feature type="region of interest" description="Disordered" evidence="1">
    <location>
        <begin position="187"/>
        <end position="208"/>
    </location>
</feature>
<dbReference type="KEGG" id="trr:M419DRAFT_9554"/>
<feature type="compositionally biased region" description="Low complexity" evidence="1">
    <location>
        <begin position="188"/>
        <end position="200"/>
    </location>
</feature>
<dbReference type="EMBL" id="KI911150">
    <property type="protein sequence ID" value="ETS00898.1"/>
    <property type="molecule type" value="Genomic_DNA"/>
</dbReference>
<dbReference type="Proteomes" id="UP000024376">
    <property type="component" value="Unassembled WGS sequence"/>
</dbReference>